<proteinExistence type="predicted"/>
<sequence length="170" mass="18871">MSSLERRKALENCVKFMQDPLKQARHAVRTCDATLSKVTREVHTAAATDTPRTKAFRTALTTNRLLRAAHGEYRQVVSEMSKETFQTFSAAATSHPHESSSAISPNPGESPPEIDDDGEAGNINDQRYVPGSSKISQVKKSLEHKREHARLRKAKSRSKAKSAGRLIFSR</sequence>
<feature type="region of interest" description="Disordered" evidence="1">
    <location>
        <begin position="87"/>
        <end position="170"/>
    </location>
</feature>
<reference evidence="2 3" key="1">
    <citation type="submission" date="2017-03" db="EMBL/GenBank/DDBJ databases">
        <title>Widespread Adenine N6-methylation of Active Genes in Fungi.</title>
        <authorList>
            <consortium name="DOE Joint Genome Institute"/>
            <person name="Mondo S.J."/>
            <person name="Dannebaum R.O."/>
            <person name="Kuo R.C."/>
            <person name="Louie K.B."/>
            <person name="Bewick A.J."/>
            <person name="Labutti K."/>
            <person name="Haridas S."/>
            <person name="Kuo A."/>
            <person name="Salamov A."/>
            <person name="Ahrendt S.R."/>
            <person name="Lau R."/>
            <person name="Bowen B.P."/>
            <person name="Lipzen A."/>
            <person name="Sullivan W."/>
            <person name="Andreopoulos W.B."/>
            <person name="Clum A."/>
            <person name="Lindquist E."/>
            <person name="Daum C."/>
            <person name="Northen T.R."/>
            <person name="Ramamoorthy G."/>
            <person name="Schmitz R.J."/>
            <person name="Gryganskyi A."/>
            <person name="Culley D."/>
            <person name="Magnuson J."/>
            <person name="James T.Y."/>
            <person name="O'Malley M.A."/>
            <person name="Stajich J.E."/>
            <person name="Spatafora J.W."/>
            <person name="Visel A."/>
            <person name="Grigoriev I.V."/>
        </authorList>
    </citation>
    <scope>NUCLEOTIDE SEQUENCE [LARGE SCALE GENOMIC DNA]</scope>
    <source>
        <strain evidence="2 3">NRRL Y-17943</strain>
    </source>
</reference>
<feature type="compositionally biased region" description="Basic residues" evidence="1">
    <location>
        <begin position="147"/>
        <end position="162"/>
    </location>
</feature>
<name>A0A1Y1U5M2_9TREE</name>
<evidence type="ECO:0000256" key="1">
    <source>
        <dbReference type="SAM" id="MobiDB-lite"/>
    </source>
</evidence>
<dbReference type="Proteomes" id="UP000193218">
    <property type="component" value="Unassembled WGS sequence"/>
</dbReference>
<organism evidence="2 3">
    <name type="scientific">Kockovaella imperatae</name>
    <dbReference type="NCBI Taxonomy" id="4999"/>
    <lineage>
        <taxon>Eukaryota</taxon>
        <taxon>Fungi</taxon>
        <taxon>Dikarya</taxon>
        <taxon>Basidiomycota</taxon>
        <taxon>Agaricomycotina</taxon>
        <taxon>Tremellomycetes</taxon>
        <taxon>Tremellales</taxon>
        <taxon>Cuniculitremaceae</taxon>
        <taxon>Kockovaella</taxon>
    </lineage>
</organism>
<protein>
    <submittedName>
        <fullName evidence="2">Uncharacterized protein</fullName>
    </submittedName>
</protein>
<accession>A0A1Y1U5M2</accession>
<dbReference type="GeneID" id="33559129"/>
<evidence type="ECO:0000313" key="3">
    <source>
        <dbReference type="Proteomes" id="UP000193218"/>
    </source>
</evidence>
<dbReference type="InParanoid" id="A0A1Y1U5M2"/>
<dbReference type="RefSeq" id="XP_021867677.1">
    <property type="nucleotide sequence ID" value="XM_022017320.1"/>
</dbReference>
<keyword evidence="3" id="KW-1185">Reference proteome</keyword>
<gene>
    <name evidence="2" type="ORF">BD324DRAFT_640133</name>
</gene>
<evidence type="ECO:0000313" key="2">
    <source>
        <dbReference type="EMBL" id="ORX33328.1"/>
    </source>
</evidence>
<comment type="caution">
    <text evidence="2">The sequence shown here is derived from an EMBL/GenBank/DDBJ whole genome shotgun (WGS) entry which is preliminary data.</text>
</comment>
<dbReference type="EMBL" id="NBSH01000025">
    <property type="protein sequence ID" value="ORX33328.1"/>
    <property type="molecule type" value="Genomic_DNA"/>
</dbReference>
<dbReference type="AlphaFoldDB" id="A0A1Y1U5M2"/>